<evidence type="ECO:0000313" key="7">
    <source>
        <dbReference type="EMBL" id="MTD17381.1"/>
    </source>
</evidence>
<sequence>MSATPAADSELGTAARLLHEALAERREAVATIDPRLLPDLDRLLTFVDSGKWLRPRFLLAGHRATGREPDEAVLRAAGSLELIQACALLHDDVIDRSDTRRGDPSTHRAVAKEHADHGWSGDADHYGISVAILLGDLALAWADDIFTAAAADLDALTATLPVWRDMRTEVLAGQLLDLRATADLADAPEAQIADASAINRYKTAAYTVERPLHLGAALAGAGHDTIAALREYGAAIGVAFQLRDDLLGVFGDPAVTGKPAGDDLVEGKRTVLLALAREPLTGTPDLDELDAGIGRSNPPGGIDRLRDLIAATGAPERLESRIAQLHAEGLEALRRTTDGAPVVATSAAADLTDLARRAVFRER</sequence>
<evidence type="ECO:0000256" key="2">
    <source>
        <dbReference type="ARBA" id="ARBA00006706"/>
    </source>
</evidence>
<protein>
    <submittedName>
        <fullName evidence="7">Polyprenyl synthetase family protein</fullName>
    </submittedName>
</protein>
<dbReference type="PROSITE" id="PS00723">
    <property type="entry name" value="POLYPRENYL_SYNTHASE_1"/>
    <property type="match status" value="1"/>
</dbReference>
<keyword evidence="8" id="KW-1185">Reference proteome</keyword>
<accession>A0A7K1FTD2</accession>
<evidence type="ECO:0000256" key="1">
    <source>
        <dbReference type="ARBA" id="ARBA00001946"/>
    </source>
</evidence>
<keyword evidence="4" id="KW-0479">Metal-binding</keyword>
<dbReference type="GO" id="GO:0046872">
    <property type="term" value="F:metal ion binding"/>
    <property type="evidence" value="ECO:0007669"/>
    <property type="project" value="UniProtKB-KW"/>
</dbReference>
<evidence type="ECO:0000256" key="5">
    <source>
        <dbReference type="ARBA" id="ARBA00022842"/>
    </source>
</evidence>
<evidence type="ECO:0000256" key="6">
    <source>
        <dbReference type="RuleBase" id="RU004466"/>
    </source>
</evidence>
<evidence type="ECO:0000313" key="8">
    <source>
        <dbReference type="Proteomes" id="UP000460221"/>
    </source>
</evidence>
<dbReference type="PROSITE" id="PS00444">
    <property type="entry name" value="POLYPRENYL_SYNTHASE_2"/>
    <property type="match status" value="1"/>
</dbReference>
<dbReference type="SUPFAM" id="SSF48576">
    <property type="entry name" value="Terpenoid synthases"/>
    <property type="match status" value="1"/>
</dbReference>
<name>A0A7K1FTD2_9ACTN</name>
<dbReference type="InterPro" id="IPR008949">
    <property type="entry name" value="Isoprenoid_synthase_dom_sf"/>
</dbReference>
<dbReference type="SFLD" id="SFLDS00005">
    <property type="entry name" value="Isoprenoid_Synthase_Type_I"/>
    <property type="match status" value="1"/>
</dbReference>
<comment type="caution">
    <text evidence="7">The sequence shown here is derived from an EMBL/GenBank/DDBJ whole genome shotgun (WGS) entry which is preliminary data.</text>
</comment>
<dbReference type="Pfam" id="PF00348">
    <property type="entry name" value="polyprenyl_synt"/>
    <property type="match status" value="1"/>
</dbReference>
<dbReference type="CDD" id="cd00685">
    <property type="entry name" value="Trans_IPPS_HT"/>
    <property type="match status" value="1"/>
</dbReference>
<dbReference type="PANTHER" id="PTHR12001:SF85">
    <property type="entry name" value="SHORT CHAIN ISOPRENYL DIPHOSPHATE SYNTHASE"/>
    <property type="match status" value="1"/>
</dbReference>
<dbReference type="GO" id="GO:0008299">
    <property type="term" value="P:isoprenoid biosynthetic process"/>
    <property type="evidence" value="ECO:0007669"/>
    <property type="project" value="InterPro"/>
</dbReference>
<dbReference type="PANTHER" id="PTHR12001">
    <property type="entry name" value="GERANYLGERANYL PYROPHOSPHATE SYNTHASE"/>
    <property type="match status" value="1"/>
</dbReference>
<keyword evidence="3 6" id="KW-0808">Transferase</keyword>
<proteinExistence type="inferred from homology"/>
<dbReference type="RefSeq" id="WP_322098467.1">
    <property type="nucleotide sequence ID" value="NZ_WLYK01000018.1"/>
</dbReference>
<reference evidence="7 8" key="1">
    <citation type="submission" date="2019-11" db="EMBL/GenBank/DDBJ databases">
        <authorList>
            <person name="Jiang L.-Q."/>
        </authorList>
    </citation>
    <scope>NUCLEOTIDE SEQUENCE [LARGE SCALE GENOMIC DNA]</scope>
    <source>
        <strain evidence="7 8">YIM 132087</strain>
    </source>
</reference>
<evidence type="ECO:0000256" key="4">
    <source>
        <dbReference type="ARBA" id="ARBA00022723"/>
    </source>
</evidence>
<keyword evidence="5" id="KW-0460">Magnesium</keyword>
<comment type="cofactor">
    <cofactor evidence="1">
        <name>Mg(2+)</name>
        <dbReference type="ChEBI" id="CHEBI:18420"/>
    </cofactor>
</comment>
<dbReference type="InterPro" id="IPR033749">
    <property type="entry name" value="Polyprenyl_synt_CS"/>
</dbReference>
<dbReference type="Gene3D" id="1.10.600.10">
    <property type="entry name" value="Farnesyl Diphosphate Synthase"/>
    <property type="match status" value="1"/>
</dbReference>
<organism evidence="7 8">
    <name type="scientific">Nakamurella alba</name>
    <dbReference type="NCBI Taxonomy" id="2665158"/>
    <lineage>
        <taxon>Bacteria</taxon>
        <taxon>Bacillati</taxon>
        <taxon>Actinomycetota</taxon>
        <taxon>Actinomycetes</taxon>
        <taxon>Nakamurellales</taxon>
        <taxon>Nakamurellaceae</taxon>
        <taxon>Nakamurella</taxon>
    </lineage>
</organism>
<dbReference type="Proteomes" id="UP000460221">
    <property type="component" value="Unassembled WGS sequence"/>
</dbReference>
<evidence type="ECO:0000256" key="3">
    <source>
        <dbReference type="ARBA" id="ARBA00022679"/>
    </source>
</evidence>
<dbReference type="GO" id="GO:0004659">
    <property type="term" value="F:prenyltransferase activity"/>
    <property type="evidence" value="ECO:0007669"/>
    <property type="project" value="InterPro"/>
</dbReference>
<dbReference type="AlphaFoldDB" id="A0A7K1FTD2"/>
<dbReference type="InterPro" id="IPR000092">
    <property type="entry name" value="Polyprenyl_synt"/>
</dbReference>
<dbReference type="EMBL" id="WLYK01000018">
    <property type="protein sequence ID" value="MTD17381.1"/>
    <property type="molecule type" value="Genomic_DNA"/>
</dbReference>
<gene>
    <name evidence="7" type="ORF">GIS00_25960</name>
</gene>
<comment type="similarity">
    <text evidence="2 6">Belongs to the FPP/GGPP synthase family.</text>
</comment>